<dbReference type="GO" id="GO:0048477">
    <property type="term" value="P:oogenesis"/>
    <property type="evidence" value="ECO:0007669"/>
    <property type="project" value="TreeGrafter"/>
</dbReference>
<dbReference type="GO" id="GO:0006310">
    <property type="term" value="P:DNA recombination"/>
    <property type="evidence" value="ECO:0007669"/>
    <property type="project" value="InterPro"/>
</dbReference>
<dbReference type="GO" id="GO:0007129">
    <property type="term" value="P:homologous chromosome pairing at meiosis"/>
    <property type="evidence" value="ECO:0007669"/>
    <property type="project" value="TreeGrafter"/>
</dbReference>
<dbReference type="Pfam" id="PF13971">
    <property type="entry name" value="Mei4"/>
    <property type="match status" value="1"/>
</dbReference>
<sequence length="189" mass="21596">MEEAAESSGISDVKDQSEVPTWFNLTTKVALALAIIRTTPIGRSAKAYTEYLAKRVSGHEFNWKSKVEELEAEVLWLRQQLFLNKIQSANASERVEKGDISTGASSHEENTHTAKHLHQLEDDSGCDTCNEERMNLVDVIQEVQSWHMKYVKAFQIEAEEHIEQREKMSEKEIISIYTTRSKKALEVEV</sequence>
<evidence type="ECO:0000256" key="3">
    <source>
        <dbReference type="SAM" id="MobiDB-lite"/>
    </source>
</evidence>
<dbReference type="GO" id="GO:0000800">
    <property type="term" value="C:lateral element"/>
    <property type="evidence" value="ECO:0007669"/>
    <property type="project" value="TreeGrafter"/>
</dbReference>
<evidence type="ECO:0000256" key="1">
    <source>
        <dbReference type="ARBA" id="ARBA00023254"/>
    </source>
</evidence>
<evidence type="ECO:0000313" key="4">
    <source>
        <dbReference type="EMBL" id="KAJ1150976.1"/>
    </source>
</evidence>
<evidence type="ECO:0000256" key="2">
    <source>
        <dbReference type="ARBA" id="ARBA00093453"/>
    </source>
</evidence>
<gene>
    <name evidence="4" type="ORF">NDU88_003763</name>
</gene>
<comment type="caution">
    <text evidence="4">The sequence shown here is derived from an EMBL/GenBank/DDBJ whole genome shotgun (WGS) entry which is preliminary data.</text>
</comment>
<dbReference type="AlphaFoldDB" id="A0AAV7REU5"/>
<evidence type="ECO:0000313" key="5">
    <source>
        <dbReference type="Proteomes" id="UP001066276"/>
    </source>
</evidence>
<dbReference type="PANTHER" id="PTHR28575">
    <property type="entry name" value="MEIOSIS-SPECIFIC PROTEIN MEI4"/>
    <property type="match status" value="1"/>
</dbReference>
<protein>
    <submittedName>
        <fullName evidence="4">Uncharacterized protein</fullName>
    </submittedName>
</protein>
<feature type="region of interest" description="Disordered" evidence="3">
    <location>
        <begin position="94"/>
        <end position="114"/>
    </location>
</feature>
<organism evidence="4 5">
    <name type="scientific">Pleurodeles waltl</name>
    <name type="common">Iberian ribbed newt</name>
    <dbReference type="NCBI Taxonomy" id="8319"/>
    <lineage>
        <taxon>Eukaryota</taxon>
        <taxon>Metazoa</taxon>
        <taxon>Chordata</taxon>
        <taxon>Craniata</taxon>
        <taxon>Vertebrata</taxon>
        <taxon>Euteleostomi</taxon>
        <taxon>Amphibia</taxon>
        <taxon>Batrachia</taxon>
        <taxon>Caudata</taxon>
        <taxon>Salamandroidea</taxon>
        <taxon>Salamandridae</taxon>
        <taxon>Pleurodelinae</taxon>
        <taxon>Pleurodeles</taxon>
    </lineage>
</organism>
<dbReference type="GO" id="GO:0007283">
    <property type="term" value="P:spermatogenesis"/>
    <property type="evidence" value="ECO:0007669"/>
    <property type="project" value="TreeGrafter"/>
</dbReference>
<accession>A0AAV7REU5</accession>
<proteinExistence type="inferred from homology"/>
<dbReference type="PANTHER" id="PTHR28575:SF1">
    <property type="entry name" value="MEIOSIS-SPECIFIC PROTEIN MEI4"/>
    <property type="match status" value="1"/>
</dbReference>
<name>A0AAV7REU5_PLEWA</name>
<keyword evidence="5" id="KW-1185">Reference proteome</keyword>
<dbReference type="GO" id="GO:0042138">
    <property type="term" value="P:meiotic DNA double-strand break formation"/>
    <property type="evidence" value="ECO:0007669"/>
    <property type="project" value="InterPro"/>
</dbReference>
<keyword evidence="1" id="KW-0469">Meiosis</keyword>
<comment type="similarity">
    <text evidence="2">Belongs to the MEI4L family.</text>
</comment>
<reference evidence="4" key="1">
    <citation type="journal article" date="2022" name="bioRxiv">
        <title>Sequencing and chromosome-scale assembly of the giantPleurodeles waltlgenome.</title>
        <authorList>
            <person name="Brown T."/>
            <person name="Elewa A."/>
            <person name="Iarovenko S."/>
            <person name="Subramanian E."/>
            <person name="Araus A.J."/>
            <person name="Petzold A."/>
            <person name="Susuki M."/>
            <person name="Suzuki K.-i.T."/>
            <person name="Hayashi T."/>
            <person name="Toyoda A."/>
            <person name="Oliveira C."/>
            <person name="Osipova E."/>
            <person name="Leigh N.D."/>
            <person name="Simon A."/>
            <person name="Yun M.H."/>
        </authorList>
    </citation>
    <scope>NUCLEOTIDE SEQUENCE</scope>
    <source>
        <strain evidence="4">20211129_DDA</strain>
        <tissue evidence="4">Liver</tissue>
    </source>
</reference>
<dbReference type="Proteomes" id="UP001066276">
    <property type="component" value="Chromosome 5"/>
</dbReference>
<dbReference type="InterPro" id="IPR025888">
    <property type="entry name" value="MEI4"/>
</dbReference>
<dbReference type="EMBL" id="JANPWB010000009">
    <property type="protein sequence ID" value="KAJ1150976.1"/>
    <property type="molecule type" value="Genomic_DNA"/>
</dbReference>